<name>A0ABP6Y7Y6_9ACTN</name>
<keyword evidence="3" id="KW-1185">Reference proteome</keyword>
<dbReference type="Proteomes" id="UP001500630">
    <property type="component" value="Unassembled WGS sequence"/>
</dbReference>
<sequence>MILAIDVGGTKMAAGLVARDGTVAASRLAATPRDADAAALWATLADLIEPLSGGAEGVGVGCGGPMTWPAGEVSPLNIPGWRGFPLRARLAGRFPGYRYASTTTPSAWPWPSTGRAPAGGAPPCWAWWCPRVWAAG</sequence>
<organism evidence="2 3">
    <name type="scientific">Nonomuraea rosea</name>
    <dbReference type="NCBI Taxonomy" id="638574"/>
    <lineage>
        <taxon>Bacteria</taxon>
        <taxon>Bacillati</taxon>
        <taxon>Actinomycetota</taxon>
        <taxon>Actinomycetes</taxon>
        <taxon>Streptosporangiales</taxon>
        <taxon>Streptosporangiaceae</taxon>
        <taxon>Nonomuraea</taxon>
    </lineage>
</organism>
<evidence type="ECO:0000256" key="1">
    <source>
        <dbReference type="ARBA" id="ARBA00006479"/>
    </source>
</evidence>
<dbReference type="CDD" id="cd23763">
    <property type="entry name" value="ASKHA_ATPase_ROK"/>
    <property type="match status" value="1"/>
</dbReference>
<comment type="similarity">
    <text evidence="1">Belongs to the ROK (NagC/XylR) family.</text>
</comment>
<dbReference type="Gene3D" id="3.30.420.40">
    <property type="match status" value="1"/>
</dbReference>
<dbReference type="InterPro" id="IPR000600">
    <property type="entry name" value="ROK"/>
</dbReference>
<comment type="caution">
    <text evidence="2">The sequence shown here is derived from an EMBL/GenBank/DDBJ whole genome shotgun (WGS) entry which is preliminary data.</text>
</comment>
<evidence type="ECO:0000313" key="2">
    <source>
        <dbReference type="EMBL" id="GAA3578022.1"/>
    </source>
</evidence>
<dbReference type="EMBL" id="BAABDQ010000017">
    <property type="protein sequence ID" value="GAA3578022.1"/>
    <property type="molecule type" value="Genomic_DNA"/>
</dbReference>
<evidence type="ECO:0000313" key="3">
    <source>
        <dbReference type="Proteomes" id="UP001500630"/>
    </source>
</evidence>
<evidence type="ECO:0008006" key="4">
    <source>
        <dbReference type="Google" id="ProtNLM"/>
    </source>
</evidence>
<accession>A0ABP6Y7Y6</accession>
<reference evidence="3" key="1">
    <citation type="journal article" date="2019" name="Int. J. Syst. Evol. Microbiol.">
        <title>The Global Catalogue of Microorganisms (GCM) 10K type strain sequencing project: providing services to taxonomists for standard genome sequencing and annotation.</title>
        <authorList>
            <consortium name="The Broad Institute Genomics Platform"/>
            <consortium name="The Broad Institute Genome Sequencing Center for Infectious Disease"/>
            <person name="Wu L."/>
            <person name="Ma J."/>
        </authorList>
    </citation>
    <scope>NUCLEOTIDE SEQUENCE [LARGE SCALE GENOMIC DNA]</scope>
    <source>
        <strain evidence="3">JCM 17326</strain>
    </source>
</reference>
<dbReference type="InterPro" id="IPR043129">
    <property type="entry name" value="ATPase_NBD"/>
</dbReference>
<dbReference type="Pfam" id="PF00480">
    <property type="entry name" value="ROK"/>
    <property type="match status" value="1"/>
</dbReference>
<proteinExistence type="inferred from homology"/>
<protein>
    <recommendedName>
        <fullName evidence="4">ROK family protein</fullName>
    </recommendedName>
</protein>
<dbReference type="SUPFAM" id="SSF53067">
    <property type="entry name" value="Actin-like ATPase domain"/>
    <property type="match status" value="1"/>
</dbReference>
<gene>
    <name evidence="2" type="ORF">GCM10022419_069240</name>
</gene>